<gene>
    <name evidence="2" type="ORF">PECUL_23A026782</name>
</gene>
<sequence>RISVPQKTHIPTHYSSDNSLSSYLVDENYVNDELPSDREETGEELLKEETRVAVMATTSIIQSVKKKNMAKPPFGIPGLVKASDGTIVPIKELYLHESYLDAMRYVEANPPEDTSSQVSASSSLQPETLGKEIPTLQKPSIPLTLKSGLMKKINEPISTLRIKKNNDPHLYNTK</sequence>
<evidence type="ECO:0000313" key="2">
    <source>
        <dbReference type="EMBL" id="CAH2301127.1"/>
    </source>
</evidence>
<accession>A0AAD1SGK4</accession>
<evidence type="ECO:0000313" key="3">
    <source>
        <dbReference type="Proteomes" id="UP001295444"/>
    </source>
</evidence>
<evidence type="ECO:0000256" key="1">
    <source>
        <dbReference type="SAM" id="MobiDB-lite"/>
    </source>
</evidence>
<dbReference type="EMBL" id="OW240917">
    <property type="protein sequence ID" value="CAH2301127.1"/>
    <property type="molecule type" value="Genomic_DNA"/>
</dbReference>
<reference evidence="2" key="1">
    <citation type="submission" date="2022-03" db="EMBL/GenBank/DDBJ databases">
        <authorList>
            <person name="Alioto T."/>
            <person name="Alioto T."/>
            <person name="Gomez Garrido J."/>
        </authorList>
    </citation>
    <scope>NUCLEOTIDE SEQUENCE</scope>
</reference>
<dbReference type="AlphaFoldDB" id="A0AAD1SGK4"/>
<protein>
    <submittedName>
        <fullName evidence="2">Uncharacterized protein</fullName>
    </submittedName>
</protein>
<keyword evidence="3" id="KW-1185">Reference proteome</keyword>
<proteinExistence type="predicted"/>
<name>A0AAD1SGK4_PELCU</name>
<dbReference type="Proteomes" id="UP001295444">
    <property type="component" value="Chromosome 06"/>
</dbReference>
<feature type="region of interest" description="Disordered" evidence="1">
    <location>
        <begin position="110"/>
        <end position="135"/>
    </location>
</feature>
<organism evidence="2 3">
    <name type="scientific">Pelobates cultripes</name>
    <name type="common">Western spadefoot toad</name>
    <dbReference type="NCBI Taxonomy" id="61616"/>
    <lineage>
        <taxon>Eukaryota</taxon>
        <taxon>Metazoa</taxon>
        <taxon>Chordata</taxon>
        <taxon>Craniata</taxon>
        <taxon>Vertebrata</taxon>
        <taxon>Euteleostomi</taxon>
        <taxon>Amphibia</taxon>
        <taxon>Batrachia</taxon>
        <taxon>Anura</taxon>
        <taxon>Pelobatoidea</taxon>
        <taxon>Pelobatidae</taxon>
        <taxon>Pelobates</taxon>
    </lineage>
</organism>
<feature type="non-terminal residue" evidence="2">
    <location>
        <position position="1"/>
    </location>
</feature>